<evidence type="ECO:0000256" key="5">
    <source>
        <dbReference type="SAM" id="MobiDB-lite"/>
    </source>
</evidence>
<dbReference type="RefSeq" id="WP_066380909.1">
    <property type="nucleotide sequence ID" value="NZ_LTAZ01000004.1"/>
</dbReference>
<dbReference type="OrthoDB" id="84619at2157"/>
<dbReference type="InterPro" id="IPR002809">
    <property type="entry name" value="EMC3/TMCO1"/>
</dbReference>
<dbReference type="InterPro" id="IPR038978">
    <property type="entry name" value="MJ0935"/>
</dbReference>
<feature type="transmembrane region" description="Helical" evidence="6">
    <location>
        <begin position="224"/>
        <end position="242"/>
    </location>
</feature>
<name>A0A151AF67_9EURY</name>
<evidence type="ECO:0000256" key="6">
    <source>
        <dbReference type="SAM" id="Phobius"/>
    </source>
</evidence>
<evidence type="ECO:0000256" key="4">
    <source>
        <dbReference type="ARBA" id="ARBA00023136"/>
    </source>
</evidence>
<sequence length="305" mass="33853">MGRTAEKVQTLIDENPNMEGAIAVVLRESDGDGEVEWADVRDEISSGQWGRLIEKGILVDGYEGFEVRDREEVASVVDADGTTSTPTTGSTSSDDDEESSWSKWDKMAAGGVALTFLGYAWGPARDAIGSTMDLFLGPLNDVLPFYAVILVLALLTGLYSSLLQANLMDTSKMSEYQGKMKAIQEKRERAKERGDDEAMERIQQEQMEAMGEQMGMLKEQFRPMVWIMLLTIPVFLWMYWMIGARGAEAHLQEIGGIVMPLAGQVEWTSGVIGPMQAWIVWYFVCSMAFTQLMRKSLNISTTPTG</sequence>
<protein>
    <submittedName>
        <fullName evidence="7">60Kd inner membrane protein</fullName>
    </submittedName>
</protein>
<accession>A0A151AF67</accession>
<dbReference type="GO" id="GO:0016020">
    <property type="term" value="C:membrane"/>
    <property type="evidence" value="ECO:0007669"/>
    <property type="project" value="UniProtKB-SubCell"/>
</dbReference>
<evidence type="ECO:0000313" key="8">
    <source>
        <dbReference type="Proteomes" id="UP000075321"/>
    </source>
</evidence>
<keyword evidence="3 6" id="KW-1133">Transmembrane helix</keyword>
<feature type="compositionally biased region" description="Low complexity" evidence="5">
    <location>
        <begin position="80"/>
        <end position="92"/>
    </location>
</feature>
<dbReference type="Proteomes" id="UP000075321">
    <property type="component" value="Unassembled WGS sequence"/>
</dbReference>
<comment type="subcellular location">
    <subcellularLocation>
        <location evidence="1">Membrane</location>
        <topology evidence="1">Multi-pass membrane protein</topology>
    </subcellularLocation>
</comment>
<evidence type="ECO:0000313" key="7">
    <source>
        <dbReference type="EMBL" id="KYH26299.1"/>
    </source>
</evidence>
<evidence type="ECO:0000256" key="3">
    <source>
        <dbReference type="ARBA" id="ARBA00022989"/>
    </source>
</evidence>
<proteinExistence type="predicted"/>
<feature type="transmembrane region" description="Helical" evidence="6">
    <location>
        <begin position="144"/>
        <end position="163"/>
    </location>
</feature>
<evidence type="ECO:0000256" key="1">
    <source>
        <dbReference type="ARBA" id="ARBA00004141"/>
    </source>
</evidence>
<feature type="region of interest" description="Disordered" evidence="5">
    <location>
        <begin position="73"/>
        <end position="102"/>
    </location>
</feature>
<dbReference type="Pfam" id="PF01956">
    <property type="entry name" value="EMC3_TMCO1"/>
    <property type="match status" value="1"/>
</dbReference>
<comment type="caution">
    <text evidence="7">The sequence shown here is derived from an EMBL/GenBank/DDBJ whole genome shotgun (WGS) entry which is preliminary data.</text>
</comment>
<dbReference type="PANTHER" id="PTHR42198:SF1">
    <property type="entry name" value="INTEGRAL MEMBRANE PROTEIN"/>
    <property type="match status" value="1"/>
</dbReference>
<organism evidence="7 8">
    <name type="scientific">Halalkalicoccus paucihalophilus</name>
    <dbReference type="NCBI Taxonomy" id="1008153"/>
    <lineage>
        <taxon>Archaea</taxon>
        <taxon>Methanobacteriati</taxon>
        <taxon>Methanobacteriota</taxon>
        <taxon>Stenosarchaea group</taxon>
        <taxon>Halobacteria</taxon>
        <taxon>Halobacteriales</taxon>
        <taxon>Halococcaceae</taxon>
        <taxon>Halalkalicoccus</taxon>
    </lineage>
</organism>
<dbReference type="AlphaFoldDB" id="A0A151AF67"/>
<dbReference type="PATRIC" id="fig|1008153.3.peg.1407"/>
<dbReference type="EMBL" id="LTAZ01000004">
    <property type="protein sequence ID" value="KYH26299.1"/>
    <property type="molecule type" value="Genomic_DNA"/>
</dbReference>
<keyword evidence="8" id="KW-1185">Reference proteome</keyword>
<dbReference type="SMART" id="SM01415">
    <property type="entry name" value="DUF106"/>
    <property type="match status" value="1"/>
</dbReference>
<feature type="transmembrane region" description="Helical" evidence="6">
    <location>
        <begin position="107"/>
        <end position="124"/>
    </location>
</feature>
<evidence type="ECO:0000256" key="2">
    <source>
        <dbReference type="ARBA" id="ARBA00022692"/>
    </source>
</evidence>
<reference evidence="7 8" key="1">
    <citation type="submission" date="2016-02" db="EMBL/GenBank/DDBJ databases">
        <title>Genome sequence of Halalkalicoccus paucihalophilus DSM 24557.</title>
        <authorList>
            <person name="Poehlein A."/>
            <person name="Daniel R."/>
        </authorList>
    </citation>
    <scope>NUCLEOTIDE SEQUENCE [LARGE SCALE GENOMIC DNA]</scope>
    <source>
        <strain evidence="7 8">DSM 24557</strain>
    </source>
</reference>
<keyword evidence="2 6" id="KW-0812">Transmembrane</keyword>
<keyword evidence="4 6" id="KW-0472">Membrane</keyword>
<gene>
    <name evidence="7" type="ORF">HAPAU_13950</name>
</gene>
<dbReference type="PANTHER" id="PTHR42198">
    <property type="entry name" value="INTEGRAL MEMBRANE PROTEIN"/>
    <property type="match status" value="1"/>
</dbReference>